<evidence type="ECO:0000313" key="2">
    <source>
        <dbReference type="EMBL" id="KAJ2678013.1"/>
    </source>
</evidence>
<dbReference type="AlphaFoldDB" id="A0A9W8G8E2"/>
<protein>
    <submittedName>
        <fullName evidence="2">Uncharacterized protein</fullName>
    </submittedName>
</protein>
<reference evidence="2" key="1">
    <citation type="submission" date="2022-07" db="EMBL/GenBank/DDBJ databases">
        <title>Phylogenomic reconstructions and comparative analyses of Kickxellomycotina fungi.</title>
        <authorList>
            <person name="Reynolds N.K."/>
            <person name="Stajich J.E."/>
            <person name="Barry K."/>
            <person name="Grigoriev I.V."/>
            <person name="Crous P."/>
            <person name="Smith M.E."/>
        </authorList>
    </citation>
    <scope>NUCLEOTIDE SEQUENCE</scope>
    <source>
        <strain evidence="2">NRRL 3115</strain>
    </source>
</reference>
<organism evidence="2 3">
    <name type="scientific">Coemansia spiralis</name>
    <dbReference type="NCBI Taxonomy" id="417178"/>
    <lineage>
        <taxon>Eukaryota</taxon>
        <taxon>Fungi</taxon>
        <taxon>Fungi incertae sedis</taxon>
        <taxon>Zoopagomycota</taxon>
        <taxon>Kickxellomycotina</taxon>
        <taxon>Kickxellomycetes</taxon>
        <taxon>Kickxellales</taxon>
        <taxon>Kickxellaceae</taxon>
        <taxon>Coemansia</taxon>
    </lineage>
</organism>
<feature type="region of interest" description="Disordered" evidence="1">
    <location>
        <begin position="1"/>
        <end position="26"/>
    </location>
</feature>
<dbReference type="EMBL" id="JANBTW010000025">
    <property type="protein sequence ID" value="KAJ2678013.1"/>
    <property type="molecule type" value="Genomic_DNA"/>
</dbReference>
<feature type="compositionally biased region" description="Polar residues" evidence="1">
    <location>
        <begin position="1"/>
        <end position="25"/>
    </location>
</feature>
<comment type="caution">
    <text evidence="2">The sequence shown here is derived from an EMBL/GenBank/DDBJ whole genome shotgun (WGS) entry which is preliminary data.</text>
</comment>
<dbReference type="Proteomes" id="UP001151518">
    <property type="component" value="Unassembled WGS sequence"/>
</dbReference>
<sequence length="92" mass="10186">MTDTSVASISHATTNTQQYSTSVSRPVSMYDGQGTALLAMELDNDSMTNKQVENTTQEQQKQKAKFCTICGTVCENIDLLWEHISVCDYLGE</sequence>
<evidence type="ECO:0000313" key="3">
    <source>
        <dbReference type="Proteomes" id="UP001151518"/>
    </source>
</evidence>
<evidence type="ECO:0000256" key="1">
    <source>
        <dbReference type="SAM" id="MobiDB-lite"/>
    </source>
</evidence>
<accession>A0A9W8G8E2</accession>
<proteinExistence type="predicted"/>
<gene>
    <name evidence="2" type="ORF">GGI25_002656</name>
</gene>
<name>A0A9W8G8E2_9FUNG</name>